<dbReference type="GO" id="GO:0008834">
    <property type="term" value="F:ditrans,polycis-undecaprenyl-diphosphate synthase [(2E,6E)-farnesyl-diphosphate specific] activity"/>
    <property type="evidence" value="ECO:0007669"/>
    <property type="project" value="TreeGrafter"/>
</dbReference>
<evidence type="ECO:0000313" key="4">
    <source>
        <dbReference type="EMBL" id="MBY6277727.1"/>
    </source>
</evidence>
<sequence length="256" mass="28984">MTDDLHGHVEPDRAAPPETAPRETECRPRHVAIIMDGNGRWALRRGLPRTVGHRAGVEALRGVVKAAPDLGIKILTCYAFSTENWKRPKDEVDTLMSLLLEYCRLEAENLHRNGVRINAIGRIHELPPAQQQEIARAVALTRGNDRLILNLAVNYGGQAELVDAFRSLAAEVQSGRLAPEAIDAEVVRRHLYTADLPDPDLIIRTAGEMRLSNFLLWQSAYAEIWVTDVYWPDFTREHLEQALRDYARRERRFGAL</sequence>
<feature type="binding site" evidence="2">
    <location>
        <position position="36"/>
    </location>
    <ligand>
        <name>Mg(2+)</name>
        <dbReference type="ChEBI" id="CHEBI:18420"/>
    </ligand>
</feature>
<dbReference type="InterPro" id="IPR001441">
    <property type="entry name" value="UPP_synth-like"/>
</dbReference>
<dbReference type="Gene3D" id="3.40.1180.10">
    <property type="entry name" value="Decaprenyl diphosphate synthase-like"/>
    <property type="match status" value="1"/>
</dbReference>
<feature type="region of interest" description="Disordered" evidence="3">
    <location>
        <begin position="1"/>
        <end position="26"/>
    </location>
</feature>
<feature type="binding site" evidence="2">
    <location>
        <position position="41"/>
    </location>
    <ligand>
        <name>substrate</name>
    </ligand>
</feature>
<feature type="active site" evidence="2">
    <location>
        <position position="36"/>
    </location>
</feature>
<dbReference type="FunFam" id="3.40.1180.10:FF:000001">
    <property type="entry name" value="(2E,6E)-farnesyl-diphosphate-specific ditrans,polycis-undecaprenyl-diphosphate synthase"/>
    <property type="match status" value="1"/>
</dbReference>
<feature type="binding site" evidence="2">
    <location>
        <begin position="210"/>
        <end position="212"/>
    </location>
    <ligand>
        <name>substrate</name>
    </ligand>
</feature>
<proteinExistence type="inferred from homology"/>
<comment type="similarity">
    <text evidence="2">Belongs to the UPP synthase family.</text>
</comment>
<comment type="cofactor">
    <cofactor evidence="2">
        <name>Mg(2+)</name>
        <dbReference type="ChEBI" id="CHEBI:18420"/>
    </cofactor>
    <text evidence="2">Binds 2 magnesium ions per subunit.</text>
</comment>
<dbReference type="NCBIfam" id="NF011405">
    <property type="entry name" value="PRK14830.1"/>
    <property type="match status" value="1"/>
</dbReference>
<reference evidence="4" key="1">
    <citation type="submission" date="2017-11" db="EMBL/GenBank/DDBJ databases">
        <title>Three new genomes from thermophilic consortium.</title>
        <authorList>
            <person name="Quaggio R."/>
            <person name="Amgarten D."/>
            <person name="Setubal J.C."/>
        </authorList>
    </citation>
    <scope>NUCLEOTIDE SEQUENCE</scope>
    <source>
        <strain evidence="4">ZCTH01-B2</strain>
    </source>
</reference>
<dbReference type="GO" id="GO:0000287">
    <property type="term" value="F:magnesium ion binding"/>
    <property type="evidence" value="ECO:0007669"/>
    <property type="project" value="UniProtKB-UniRule"/>
</dbReference>
<dbReference type="EC" id="2.5.1.-" evidence="2"/>
<dbReference type="HAMAP" id="MF_01139">
    <property type="entry name" value="ISPT"/>
    <property type="match status" value="1"/>
</dbReference>
<evidence type="ECO:0000256" key="1">
    <source>
        <dbReference type="ARBA" id="ARBA00022679"/>
    </source>
</evidence>
<organism evidence="4 5">
    <name type="scientific">Symbiobacterium thermophilum</name>
    <dbReference type="NCBI Taxonomy" id="2734"/>
    <lineage>
        <taxon>Bacteria</taxon>
        <taxon>Bacillati</taxon>
        <taxon>Bacillota</taxon>
        <taxon>Clostridia</taxon>
        <taxon>Eubacteriales</taxon>
        <taxon>Symbiobacteriaceae</taxon>
        <taxon>Symbiobacterium</taxon>
    </lineage>
</organism>
<feature type="active site" description="Proton acceptor" evidence="2">
    <location>
        <position position="84"/>
    </location>
</feature>
<dbReference type="GO" id="GO:0016094">
    <property type="term" value="P:polyprenol biosynthetic process"/>
    <property type="evidence" value="ECO:0007669"/>
    <property type="project" value="TreeGrafter"/>
</dbReference>
<dbReference type="PANTHER" id="PTHR10291">
    <property type="entry name" value="DEHYDRODOLICHYL DIPHOSPHATE SYNTHASE FAMILY MEMBER"/>
    <property type="match status" value="1"/>
</dbReference>
<dbReference type="InterPro" id="IPR036424">
    <property type="entry name" value="UPP_synth-like_sf"/>
</dbReference>
<comment type="subunit">
    <text evidence="2">Homodimer.</text>
</comment>
<dbReference type="Proteomes" id="UP000732377">
    <property type="component" value="Unassembled WGS sequence"/>
</dbReference>
<evidence type="ECO:0000313" key="5">
    <source>
        <dbReference type="Proteomes" id="UP000732377"/>
    </source>
</evidence>
<dbReference type="AlphaFoldDB" id="A0A953I3I6"/>
<comment type="caution">
    <text evidence="4">The sequence shown here is derived from an EMBL/GenBank/DDBJ whole genome shotgun (WGS) entry which is preliminary data.</text>
</comment>
<dbReference type="NCBIfam" id="TIGR00055">
    <property type="entry name" value="uppS"/>
    <property type="match status" value="1"/>
</dbReference>
<evidence type="ECO:0000256" key="2">
    <source>
        <dbReference type="HAMAP-Rule" id="MF_01139"/>
    </source>
</evidence>
<dbReference type="EMBL" id="PIUK01000231">
    <property type="protein sequence ID" value="MBY6277727.1"/>
    <property type="molecule type" value="Genomic_DNA"/>
</dbReference>
<feature type="binding site" evidence="2">
    <location>
        <position position="223"/>
    </location>
    <ligand>
        <name>Mg(2+)</name>
        <dbReference type="ChEBI" id="CHEBI:18420"/>
    </ligand>
</feature>
<dbReference type="PROSITE" id="PS01066">
    <property type="entry name" value="UPP_SYNTHASE"/>
    <property type="match status" value="1"/>
</dbReference>
<dbReference type="CDD" id="cd00475">
    <property type="entry name" value="Cis_IPPS"/>
    <property type="match status" value="1"/>
</dbReference>
<gene>
    <name evidence="4" type="ORF">CWE10_16280</name>
</gene>
<evidence type="ECO:0000256" key="3">
    <source>
        <dbReference type="SAM" id="MobiDB-lite"/>
    </source>
</evidence>
<dbReference type="RefSeq" id="WP_273381058.1">
    <property type="nucleotide sequence ID" value="NZ_PIUK01000231.1"/>
</dbReference>
<dbReference type="GO" id="GO:0030145">
    <property type="term" value="F:manganese ion binding"/>
    <property type="evidence" value="ECO:0007669"/>
    <property type="project" value="TreeGrafter"/>
</dbReference>
<feature type="binding site" evidence="2">
    <location>
        <begin position="81"/>
        <end position="83"/>
    </location>
    <ligand>
        <name>substrate</name>
    </ligand>
</feature>
<protein>
    <recommendedName>
        <fullName evidence="2">Isoprenyl transferase</fullName>
        <ecNumber evidence="2">2.5.1.-</ecNumber>
    </recommendedName>
</protein>
<comment type="function">
    <text evidence="2">Catalyzes the condensation of isopentenyl diphosphate (IPP) with allylic pyrophosphates generating different type of terpenoids.</text>
</comment>
<keyword evidence="2" id="KW-0460">Magnesium</keyword>
<dbReference type="Pfam" id="PF01255">
    <property type="entry name" value="Prenyltransf"/>
    <property type="match status" value="1"/>
</dbReference>
<name>A0A953I3I6_SYMTR</name>
<feature type="binding site" evidence="2">
    <location>
        <position position="87"/>
    </location>
    <ligand>
        <name>substrate</name>
    </ligand>
</feature>
<feature type="binding site" evidence="2">
    <location>
        <position position="49"/>
    </location>
    <ligand>
        <name>substrate</name>
    </ligand>
</feature>
<dbReference type="InterPro" id="IPR018520">
    <property type="entry name" value="UPP_synth-like_CS"/>
</dbReference>
<feature type="binding site" evidence="2">
    <location>
        <position position="85"/>
    </location>
    <ligand>
        <name>substrate</name>
    </ligand>
</feature>
<keyword evidence="1 2" id="KW-0808">Transferase</keyword>
<feature type="binding site" evidence="2">
    <location>
        <begin position="37"/>
        <end position="40"/>
    </location>
    <ligand>
        <name>substrate</name>
    </ligand>
</feature>
<dbReference type="PANTHER" id="PTHR10291:SF0">
    <property type="entry name" value="DEHYDRODOLICHYL DIPHOSPHATE SYNTHASE 2"/>
    <property type="match status" value="1"/>
</dbReference>
<dbReference type="SUPFAM" id="SSF64005">
    <property type="entry name" value="Undecaprenyl diphosphate synthase"/>
    <property type="match status" value="1"/>
</dbReference>
<accession>A0A953I3I6</accession>
<keyword evidence="2" id="KW-0479">Metal-binding</keyword>
<feature type="binding site" evidence="2">
    <location>
        <position position="204"/>
    </location>
    <ligand>
        <name>substrate</name>
    </ligand>
</feature>
<dbReference type="GO" id="GO:0005829">
    <property type="term" value="C:cytosol"/>
    <property type="evidence" value="ECO:0007669"/>
    <property type="project" value="TreeGrafter"/>
</dbReference>
<feature type="binding site" evidence="2">
    <location>
        <position position="53"/>
    </location>
    <ligand>
        <name>substrate</name>
    </ligand>
</feature>